<sequence length="136" mass="15749">MLSLMEQDIISITVYDKRQGLSWEMYVEPLGDNVYRAVENELFSDITIGTEFRTWINKEGQHQVLKILKASPYTTRQFMLSRDVSETQYRALGEEIRKHGGYWQTDMGGIASISLPAGCTMDLDELLRDLKRNRKP</sequence>
<dbReference type="AlphaFoldDB" id="A0A2P8CXY3"/>
<gene>
    <name evidence="1" type="ORF">B0I18_110126</name>
</gene>
<proteinExistence type="predicted"/>
<dbReference type="Proteomes" id="UP000240572">
    <property type="component" value="Unassembled WGS sequence"/>
</dbReference>
<protein>
    <recommendedName>
        <fullName evidence="3">DUF4265 domain-containing protein</fullName>
    </recommendedName>
</protein>
<evidence type="ECO:0000313" key="1">
    <source>
        <dbReference type="EMBL" id="PSK89825.1"/>
    </source>
</evidence>
<name>A0A2P8CXY3_9BACT</name>
<accession>A0A2P8CXY3</accession>
<organism evidence="1 2">
    <name type="scientific">Taibaiella chishuiensis</name>
    <dbReference type="NCBI Taxonomy" id="1434707"/>
    <lineage>
        <taxon>Bacteria</taxon>
        <taxon>Pseudomonadati</taxon>
        <taxon>Bacteroidota</taxon>
        <taxon>Chitinophagia</taxon>
        <taxon>Chitinophagales</taxon>
        <taxon>Chitinophagaceae</taxon>
        <taxon>Taibaiella</taxon>
    </lineage>
</organism>
<comment type="caution">
    <text evidence="1">The sequence shown here is derived from an EMBL/GenBank/DDBJ whole genome shotgun (WGS) entry which is preliminary data.</text>
</comment>
<keyword evidence="2" id="KW-1185">Reference proteome</keyword>
<dbReference type="EMBL" id="PYGD01000010">
    <property type="protein sequence ID" value="PSK89825.1"/>
    <property type="molecule type" value="Genomic_DNA"/>
</dbReference>
<evidence type="ECO:0000313" key="2">
    <source>
        <dbReference type="Proteomes" id="UP000240572"/>
    </source>
</evidence>
<reference evidence="1 2" key="1">
    <citation type="submission" date="2018-03" db="EMBL/GenBank/DDBJ databases">
        <title>Genomic Encyclopedia of Type Strains, Phase III (KMG-III): the genomes of soil and plant-associated and newly described type strains.</title>
        <authorList>
            <person name="Whitman W."/>
        </authorList>
    </citation>
    <scope>NUCLEOTIDE SEQUENCE [LARGE SCALE GENOMIC DNA]</scope>
    <source>
        <strain evidence="1 2">CGMCC 1.12700</strain>
    </source>
</reference>
<evidence type="ECO:0008006" key="3">
    <source>
        <dbReference type="Google" id="ProtNLM"/>
    </source>
</evidence>